<protein>
    <submittedName>
        <fullName evidence="2">Uncharacterized protein</fullName>
    </submittedName>
</protein>
<evidence type="ECO:0000313" key="2">
    <source>
        <dbReference type="EMBL" id="VVB10943.1"/>
    </source>
</evidence>
<keyword evidence="3" id="KW-1185">Reference proteome</keyword>
<feature type="compositionally biased region" description="Low complexity" evidence="1">
    <location>
        <begin position="1"/>
        <end position="25"/>
    </location>
</feature>
<reference evidence="2" key="1">
    <citation type="submission" date="2019-07" db="EMBL/GenBank/DDBJ databases">
        <authorList>
            <person name="Dittberner H."/>
        </authorList>
    </citation>
    <scope>NUCLEOTIDE SEQUENCE [LARGE SCALE GENOMIC DNA]</scope>
</reference>
<name>A0A565CBE6_9BRAS</name>
<dbReference type="EMBL" id="CABITT030000007">
    <property type="protein sequence ID" value="VVB10943.1"/>
    <property type="molecule type" value="Genomic_DNA"/>
</dbReference>
<proteinExistence type="predicted"/>
<dbReference type="AlphaFoldDB" id="A0A565CBE6"/>
<accession>A0A565CBE6</accession>
<evidence type="ECO:0000256" key="1">
    <source>
        <dbReference type="SAM" id="MobiDB-lite"/>
    </source>
</evidence>
<dbReference type="Proteomes" id="UP000489600">
    <property type="component" value="Unassembled WGS sequence"/>
</dbReference>
<organism evidence="2 3">
    <name type="scientific">Arabis nemorensis</name>
    <dbReference type="NCBI Taxonomy" id="586526"/>
    <lineage>
        <taxon>Eukaryota</taxon>
        <taxon>Viridiplantae</taxon>
        <taxon>Streptophyta</taxon>
        <taxon>Embryophyta</taxon>
        <taxon>Tracheophyta</taxon>
        <taxon>Spermatophyta</taxon>
        <taxon>Magnoliopsida</taxon>
        <taxon>eudicotyledons</taxon>
        <taxon>Gunneridae</taxon>
        <taxon>Pentapetalae</taxon>
        <taxon>rosids</taxon>
        <taxon>malvids</taxon>
        <taxon>Brassicales</taxon>
        <taxon>Brassicaceae</taxon>
        <taxon>Arabideae</taxon>
        <taxon>Arabis</taxon>
    </lineage>
</organism>
<evidence type="ECO:0000313" key="3">
    <source>
        <dbReference type="Proteomes" id="UP000489600"/>
    </source>
</evidence>
<sequence>MTINPSQGGVVTKTGTSSQGGVSSQLVDSEVEEIGGDSPGLKSLRLVVEGPSKSKQDKQKRVITKPVRYIETCFGFALTLEDLSIGDVLTEEGAVGFALAAARVIEIDEPQSYAEAMESVDWKEACFKEKDVKVLDGSRTYLVS</sequence>
<comment type="caution">
    <text evidence="2">The sequence shown here is derived from an EMBL/GenBank/DDBJ whole genome shotgun (WGS) entry which is preliminary data.</text>
</comment>
<gene>
    <name evidence="2" type="ORF">ANE_LOCUS21387</name>
</gene>
<feature type="region of interest" description="Disordered" evidence="1">
    <location>
        <begin position="1"/>
        <end position="39"/>
    </location>
</feature>